<dbReference type="RefSeq" id="XP_003016255.1">
    <property type="nucleotide sequence ID" value="XM_003016209.1"/>
</dbReference>
<evidence type="ECO:0000256" key="8">
    <source>
        <dbReference type="PIRSR" id="PIRSR601382-3"/>
    </source>
</evidence>
<accession>D4AN49</accession>
<dbReference type="OMA" id="VEGCLWA"/>
<keyword evidence="7" id="KW-0479">Metal-binding</keyword>
<sequence>MPVVPVLCFVSLFSSLLSSSSSSTPSSRGLSKGRHSRRLVRKRCTKRANNSGRRLANDIQRPPQRIVRNRETPPAEQGPETQKNRRDHDGDALRQTQAGRAAARAGRRLLPGQKLPPAIEQRRRRQQRFVAAAARHHHAGRRGLLLGSFRSMIKMPRGDPSSIPLIQHRFSGKEDEDARRLRLSRLEAVKGNFSHAWNGYKAHAWMADEVAPLSGLAVNPFGGWAASMVDGLGKWPLPLFFLLLLSYMSDLISNSGIDTLWIMGLYDEFAEAVKAIDDIDFNNCTVEEVNVFETTIRYLGGLLGAYDVSGQKYPSLLRKAVEIGQMLYVAFDTPNRMPIAHWDFKKAAAGARPKAADQMIVAEIGSLTMEFTRLTQLTGDPKYFDAVQRIMNAMEKQQSKTKLPGMWPFMIDAEAMNFRSSNRFTIGGMADSLYEYLPKQYILLGGASQQYKKLYKGAFAAMDRNIFFRPMTKHGEDILFPGDVTVSQRVPLSELRPEPTAQHLSCFAGGMVGLAAKAFQSNDDMDTARKLVEGCLWAYEKSSMGIMPEIMVTVRCQDRNDCPWNEEIWKKAVEDTFYTEGTDFYEYVAEQGLMPGFVRIPDRRYILRPEAIESIFILYRLTGDSSLLDRAWRMFDTIIKHTVTDIAHAALDDCTIPKPTKADRMESFWFAETLKYFYLIFSEPDVVSLDEYVLNTEAHPFRYR</sequence>
<evidence type="ECO:0000256" key="3">
    <source>
        <dbReference type="ARBA" id="ARBA00007658"/>
    </source>
</evidence>
<gene>
    <name evidence="12" type="ORF">ARB_05653</name>
</gene>
<dbReference type="Proteomes" id="UP000008866">
    <property type="component" value="Unassembled WGS sequence"/>
</dbReference>
<dbReference type="GO" id="GO:0005975">
    <property type="term" value="P:carbohydrate metabolic process"/>
    <property type="evidence" value="ECO:0007669"/>
    <property type="project" value="InterPro"/>
</dbReference>
<dbReference type="Gene3D" id="1.50.10.10">
    <property type="match status" value="1"/>
</dbReference>
<dbReference type="STRING" id="663331.D4AN49"/>
<comment type="pathway">
    <text evidence="2">Protein modification; protein glycosylation.</text>
</comment>
<reference evidence="13" key="1">
    <citation type="journal article" date="2011" name="Genome Biol.">
        <title>Comparative and functional genomics provide insights into the pathogenicity of dermatophytic fungi.</title>
        <authorList>
            <person name="Burmester A."/>
            <person name="Shelest E."/>
            <person name="Gloeckner G."/>
            <person name="Heddergott C."/>
            <person name="Schindler S."/>
            <person name="Staib P."/>
            <person name="Heidel A."/>
            <person name="Felder M."/>
            <person name="Petzold A."/>
            <person name="Szafranski K."/>
            <person name="Feuermann M."/>
            <person name="Pedruzzi I."/>
            <person name="Priebe S."/>
            <person name="Groth M."/>
            <person name="Winkler R."/>
            <person name="Li W."/>
            <person name="Kniemeyer O."/>
            <person name="Schroeckh V."/>
            <person name="Hertweck C."/>
            <person name="Hube B."/>
            <person name="White T.C."/>
            <person name="Platzer M."/>
            <person name="Guthke R."/>
            <person name="Heitman J."/>
            <person name="Woestemeyer J."/>
            <person name="Zipfel P.F."/>
            <person name="Monod M."/>
            <person name="Brakhage A.A."/>
        </authorList>
    </citation>
    <scope>NUCLEOTIDE SEQUENCE [LARGE SCALE GENOMIC DNA]</scope>
    <source>
        <strain evidence="13">ATCC MYA-4681 / CBS 112371</strain>
    </source>
</reference>
<keyword evidence="11" id="KW-0732">Signal</keyword>
<dbReference type="HOGENOM" id="CLU_003818_0_0_1"/>
<comment type="similarity">
    <text evidence="3 9">Belongs to the glycosyl hydrolase 47 family.</text>
</comment>
<feature type="disulfide bond" evidence="8">
    <location>
        <begin position="506"/>
        <end position="535"/>
    </location>
</feature>
<evidence type="ECO:0000256" key="6">
    <source>
        <dbReference type="PIRSR" id="PIRSR601382-1"/>
    </source>
</evidence>
<dbReference type="InterPro" id="IPR050749">
    <property type="entry name" value="Glycosyl_Hydrolase_47"/>
</dbReference>
<dbReference type="GO" id="GO:0004571">
    <property type="term" value="F:mannosyl-oligosaccharide 1,2-alpha-mannosidase activity"/>
    <property type="evidence" value="ECO:0007669"/>
    <property type="project" value="InterPro"/>
</dbReference>
<evidence type="ECO:0000256" key="10">
    <source>
        <dbReference type="SAM" id="MobiDB-lite"/>
    </source>
</evidence>
<evidence type="ECO:0000256" key="5">
    <source>
        <dbReference type="ARBA" id="ARBA00023157"/>
    </source>
</evidence>
<feature type="compositionally biased region" description="Low complexity" evidence="10">
    <location>
        <begin position="17"/>
        <end position="30"/>
    </location>
</feature>
<dbReference type="GO" id="GO:0036503">
    <property type="term" value="P:ERAD pathway"/>
    <property type="evidence" value="ECO:0007669"/>
    <property type="project" value="UniProtKB-ARBA"/>
</dbReference>
<organism evidence="12 13">
    <name type="scientific">Arthroderma benhamiae (strain ATCC MYA-4681 / CBS 112371)</name>
    <name type="common">Trichophyton mentagrophytes</name>
    <dbReference type="NCBI Taxonomy" id="663331"/>
    <lineage>
        <taxon>Eukaryota</taxon>
        <taxon>Fungi</taxon>
        <taxon>Dikarya</taxon>
        <taxon>Ascomycota</taxon>
        <taxon>Pezizomycotina</taxon>
        <taxon>Eurotiomycetes</taxon>
        <taxon>Eurotiomycetidae</taxon>
        <taxon>Onygenales</taxon>
        <taxon>Arthrodermataceae</taxon>
        <taxon>Trichophyton</taxon>
    </lineage>
</organism>
<dbReference type="Pfam" id="PF01532">
    <property type="entry name" value="Glyco_hydro_47"/>
    <property type="match status" value="2"/>
</dbReference>
<dbReference type="GO" id="GO:0005783">
    <property type="term" value="C:endoplasmic reticulum"/>
    <property type="evidence" value="ECO:0007669"/>
    <property type="project" value="TreeGrafter"/>
</dbReference>
<feature type="binding site" evidence="7">
    <location>
        <position position="696"/>
    </location>
    <ligand>
        <name>Ca(2+)</name>
        <dbReference type="ChEBI" id="CHEBI:29108"/>
    </ligand>
</feature>
<keyword evidence="5 8" id="KW-1015">Disulfide bond</keyword>
<dbReference type="InterPro" id="IPR036026">
    <property type="entry name" value="Seven-hairpin_glycosidases"/>
</dbReference>
<keyword evidence="4 9" id="KW-0378">Hydrolase</keyword>
<evidence type="ECO:0000256" key="1">
    <source>
        <dbReference type="ARBA" id="ARBA00001913"/>
    </source>
</evidence>
<dbReference type="AlphaFoldDB" id="D4AN49"/>
<feature type="active site" evidence="6">
    <location>
        <position position="610"/>
    </location>
</feature>
<dbReference type="GeneID" id="9524326"/>
<feature type="region of interest" description="Disordered" evidence="10">
    <location>
        <begin position="17"/>
        <end position="126"/>
    </location>
</feature>
<evidence type="ECO:0000256" key="7">
    <source>
        <dbReference type="PIRSR" id="PIRSR601382-2"/>
    </source>
</evidence>
<dbReference type="GO" id="GO:0016020">
    <property type="term" value="C:membrane"/>
    <property type="evidence" value="ECO:0007669"/>
    <property type="project" value="InterPro"/>
</dbReference>
<proteinExistence type="inferred from homology"/>
<feature type="compositionally biased region" description="Basic and acidic residues" evidence="10">
    <location>
        <begin position="82"/>
        <end position="92"/>
    </location>
</feature>
<protein>
    <recommendedName>
        <fullName evidence="9">alpha-1,2-Mannosidase</fullName>
        <ecNumber evidence="9">3.2.1.-</ecNumber>
    </recommendedName>
</protein>
<evidence type="ECO:0000256" key="9">
    <source>
        <dbReference type="RuleBase" id="RU361193"/>
    </source>
</evidence>
<evidence type="ECO:0000313" key="12">
    <source>
        <dbReference type="EMBL" id="EFE35610.1"/>
    </source>
</evidence>
<dbReference type="SUPFAM" id="SSF48225">
    <property type="entry name" value="Seven-hairpin glycosidases"/>
    <property type="match status" value="1"/>
</dbReference>
<feature type="compositionally biased region" description="Low complexity" evidence="10">
    <location>
        <begin position="93"/>
        <end position="113"/>
    </location>
</feature>
<dbReference type="PANTHER" id="PTHR11742">
    <property type="entry name" value="MANNOSYL-OLIGOSACCHARIDE ALPHA-1,2-MANNOSIDASE-RELATED"/>
    <property type="match status" value="1"/>
</dbReference>
<feature type="chain" id="PRO_5003053859" description="alpha-1,2-Mannosidase" evidence="11">
    <location>
        <begin position="23"/>
        <end position="704"/>
    </location>
</feature>
<dbReference type="InterPro" id="IPR012341">
    <property type="entry name" value="6hp_glycosidase-like_sf"/>
</dbReference>
<name>D4AN49_ARTBC</name>
<keyword evidence="13" id="KW-1185">Reference proteome</keyword>
<evidence type="ECO:0000313" key="13">
    <source>
        <dbReference type="Proteomes" id="UP000008866"/>
    </source>
</evidence>
<evidence type="ECO:0000256" key="11">
    <source>
        <dbReference type="SAM" id="SignalP"/>
    </source>
</evidence>
<dbReference type="eggNOG" id="KOG2204">
    <property type="taxonomic scope" value="Eukaryota"/>
</dbReference>
<evidence type="ECO:0000256" key="4">
    <source>
        <dbReference type="ARBA" id="ARBA00022801"/>
    </source>
</evidence>
<dbReference type="FunFam" id="1.50.10.10:FF:000037">
    <property type="entry name" value="alpha-1,2-Mannosidase"/>
    <property type="match status" value="1"/>
</dbReference>
<comment type="cofactor">
    <cofactor evidence="1 7">
        <name>Ca(2+)</name>
        <dbReference type="ChEBI" id="CHEBI:29108"/>
    </cofactor>
</comment>
<comment type="caution">
    <text evidence="12">The sequence shown here is derived from an EMBL/GenBank/DDBJ whole genome shotgun (WGS) entry which is preliminary data.</text>
</comment>
<feature type="active site" evidence="6">
    <location>
        <position position="431"/>
    </location>
</feature>
<dbReference type="EMBL" id="ABSU01000003">
    <property type="protein sequence ID" value="EFE35610.1"/>
    <property type="molecule type" value="Genomic_DNA"/>
</dbReference>
<evidence type="ECO:0000256" key="2">
    <source>
        <dbReference type="ARBA" id="ARBA00004922"/>
    </source>
</evidence>
<dbReference type="UniPathway" id="UPA00378"/>
<dbReference type="PANTHER" id="PTHR11742:SF49">
    <property type="entry name" value="ALPHA-1,2-MANNOSIDASE"/>
    <property type="match status" value="1"/>
</dbReference>
<feature type="active site" description="Proton donor" evidence="6">
    <location>
        <position position="549"/>
    </location>
</feature>
<feature type="signal peptide" evidence="11">
    <location>
        <begin position="1"/>
        <end position="22"/>
    </location>
</feature>
<feature type="active site" description="Proton donor" evidence="6">
    <location>
        <position position="293"/>
    </location>
</feature>
<keyword evidence="9" id="KW-0326">Glycosidase</keyword>
<dbReference type="GO" id="GO:0005509">
    <property type="term" value="F:calcium ion binding"/>
    <property type="evidence" value="ECO:0007669"/>
    <property type="project" value="InterPro"/>
</dbReference>
<dbReference type="PRINTS" id="PR00747">
    <property type="entry name" value="GLYHDRLASE47"/>
</dbReference>
<keyword evidence="7" id="KW-0106">Calcium</keyword>
<dbReference type="InterPro" id="IPR001382">
    <property type="entry name" value="Glyco_hydro_47"/>
</dbReference>
<dbReference type="KEGG" id="abe:ARB_05653"/>
<feature type="compositionally biased region" description="Basic residues" evidence="10">
    <location>
        <begin position="31"/>
        <end position="46"/>
    </location>
</feature>
<dbReference type="EC" id="3.2.1.-" evidence="9"/>